<evidence type="ECO:0000313" key="2">
    <source>
        <dbReference type="EMBL" id="VFU09623.1"/>
    </source>
</evidence>
<protein>
    <submittedName>
        <fullName evidence="2">Uncharacterized protein</fullName>
    </submittedName>
</protein>
<accession>A0A4U8Z2M3</accession>
<gene>
    <name evidence="2" type="ORF">MTUNDRAET4_2736</name>
</gene>
<evidence type="ECO:0000256" key="1">
    <source>
        <dbReference type="SAM" id="MobiDB-lite"/>
    </source>
</evidence>
<sequence>MALQALRKAHGHTNSRTPAETQLMRMCVKSPPIMHNAGRGRGKIFVFERLIWLALAVQTAAARPVSVSAPLLGAGAGAFGGSAGLGRPL</sequence>
<feature type="region of interest" description="Disordered" evidence="1">
    <location>
        <begin position="1"/>
        <end position="21"/>
    </location>
</feature>
<name>A0A4U8Z2M3_METTU</name>
<dbReference type="EMBL" id="LR536450">
    <property type="protein sequence ID" value="VFU09623.1"/>
    <property type="molecule type" value="Genomic_DNA"/>
</dbReference>
<dbReference type="Proteomes" id="UP000294360">
    <property type="component" value="Chromosome"/>
</dbReference>
<proteinExistence type="predicted"/>
<evidence type="ECO:0000313" key="3">
    <source>
        <dbReference type="Proteomes" id="UP000294360"/>
    </source>
</evidence>
<organism evidence="2 3">
    <name type="scientific">Methylocella tundrae</name>
    <dbReference type="NCBI Taxonomy" id="227605"/>
    <lineage>
        <taxon>Bacteria</taxon>
        <taxon>Pseudomonadati</taxon>
        <taxon>Pseudomonadota</taxon>
        <taxon>Alphaproteobacteria</taxon>
        <taxon>Hyphomicrobiales</taxon>
        <taxon>Beijerinckiaceae</taxon>
        <taxon>Methylocella</taxon>
    </lineage>
</organism>
<dbReference type="AlphaFoldDB" id="A0A4U8Z2M3"/>
<reference evidence="2 3" key="1">
    <citation type="submission" date="2019-03" db="EMBL/GenBank/DDBJ databases">
        <authorList>
            <person name="Kox A.R. M."/>
        </authorList>
    </citation>
    <scope>NUCLEOTIDE SEQUENCE [LARGE SCALE GENOMIC DNA]</scope>
    <source>
        <strain evidence="2">MTUNDRAET4 annotated genome</strain>
    </source>
</reference>
<dbReference type="KEGG" id="mtun:MTUNDRAET4_2736"/>